<dbReference type="InterPro" id="IPR009078">
    <property type="entry name" value="Ferritin-like_SF"/>
</dbReference>
<dbReference type="RefSeq" id="WP_196191893.1">
    <property type="nucleotide sequence ID" value="NZ_JADPRT010000001.1"/>
</dbReference>
<name>A0A931AY55_9ACTN</name>
<dbReference type="GO" id="GO:0008199">
    <property type="term" value="F:ferric iron binding"/>
    <property type="evidence" value="ECO:0007669"/>
    <property type="project" value="InterPro"/>
</dbReference>
<dbReference type="AlphaFoldDB" id="A0A931AY55"/>
<dbReference type="Pfam" id="PF00210">
    <property type="entry name" value="Ferritin"/>
    <property type="match status" value="1"/>
</dbReference>
<protein>
    <submittedName>
        <fullName evidence="4">DNA starvation/stationary phase protection protein</fullName>
    </submittedName>
</protein>
<dbReference type="Gene3D" id="1.20.1260.10">
    <property type="match status" value="1"/>
</dbReference>
<evidence type="ECO:0000313" key="4">
    <source>
        <dbReference type="EMBL" id="MBF9066703.1"/>
    </source>
</evidence>
<evidence type="ECO:0000259" key="3">
    <source>
        <dbReference type="Pfam" id="PF00210"/>
    </source>
</evidence>
<gene>
    <name evidence="4" type="ORF">I2501_01455</name>
</gene>
<comment type="caution">
    <text evidence="4">The sequence shown here is derived from an EMBL/GenBank/DDBJ whole genome shotgun (WGS) entry which is preliminary data.</text>
</comment>
<dbReference type="InterPro" id="IPR012347">
    <property type="entry name" value="Ferritin-like"/>
</dbReference>
<dbReference type="PROSITE" id="PS00819">
    <property type="entry name" value="DPS_2"/>
    <property type="match status" value="1"/>
</dbReference>
<dbReference type="PRINTS" id="PR01346">
    <property type="entry name" value="HELNAPAPROT"/>
</dbReference>
<comment type="similarity">
    <text evidence="1 2">Belongs to the Dps family.</text>
</comment>
<keyword evidence="5" id="KW-1185">Reference proteome</keyword>
<organism evidence="4 5">
    <name type="scientific">Streptacidiphilus fuscans</name>
    <dbReference type="NCBI Taxonomy" id="2789292"/>
    <lineage>
        <taxon>Bacteria</taxon>
        <taxon>Bacillati</taxon>
        <taxon>Actinomycetota</taxon>
        <taxon>Actinomycetes</taxon>
        <taxon>Kitasatosporales</taxon>
        <taxon>Streptomycetaceae</taxon>
        <taxon>Streptacidiphilus</taxon>
    </lineage>
</organism>
<evidence type="ECO:0000256" key="1">
    <source>
        <dbReference type="ARBA" id="ARBA00009497"/>
    </source>
</evidence>
<dbReference type="EMBL" id="JADPRT010000001">
    <property type="protein sequence ID" value="MBF9066703.1"/>
    <property type="molecule type" value="Genomic_DNA"/>
</dbReference>
<dbReference type="PIRSF" id="PIRSF005900">
    <property type="entry name" value="Dps"/>
    <property type="match status" value="1"/>
</dbReference>
<dbReference type="CDD" id="cd01043">
    <property type="entry name" value="DPS"/>
    <property type="match status" value="1"/>
</dbReference>
<dbReference type="SUPFAM" id="SSF47240">
    <property type="entry name" value="Ferritin-like"/>
    <property type="match status" value="1"/>
</dbReference>
<dbReference type="InterPro" id="IPR002177">
    <property type="entry name" value="DPS_DNA-bd"/>
</dbReference>
<reference evidence="4" key="1">
    <citation type="submission" date="2020-11" db="EMBL/GenBank/DDBJ databases">
        <title>Isolation and identification of active actinomycetes.</title>
        <authorList>
            <person name="Yu B."/>
        </authorList>
    </citation>
    <scope>NUCLEOTIDE SEQUENCE</scope>
    <source>
        <strain evidence="4">NEAU-YB345</strain>
    </source>
</reference>
<dbReference type="InterPro" id="IPR008331">
    <property type="entry name" value="Ferritin_DPS_dom"/>
</dbReference>
<evidence type="ECO:0000313" key="5">
    <source>
        <dbReference type="Proteomes" id="UP000657385"/>
    </source>
</evidence>
<feature type="domain" description="Ferritin/DPS" evidence="3">
    <location>
        <begin position="38"/>
        <end position="180"/>
    </location>
</feature>
<dbReference type="Proteomes" id="UP000657385">
    <property type="component" value="Unassembled WGS sequence"/>
</dbReference>
<accession>A0A931AY55</accession>
<dbReference type="PANTHER" id="PTHR42932:SF1">
    <property type="entry name" value="GENERAL STRESS PROTEIN 20U"/>
    <property type="match status" value="1"/>
</dbReference>
<sequence length="185" mass="20559">MTSSQPHLHQKSPEIQQFGTVTQLPIALSHDARMYACQRLNRVLADTQFLYALYKKHHWVMRGPTFYQLHLLLDKHAEEQQTLVDVIAERVQTLGGVAVGDPRHAAEITEVPRPPDGVENVPTMVSRLLEAHEIILADAHDAAARVVALGDDGTQDLLVSQVIRTGESQVWFLAEHLVVTPLAQG</sequence>
<dbReference type="GO" id="GO:0016722">
    <property type="term" value="F:oxidoreductase activity, acting on metal ions"/>
    <property type="evidence" value="ECO:0007669"/>
    <property type="project" value="InterPro"/>
</dbReference>
<dbReference type="PANTHER" id="PTHR42932">
    <property type="entry name" value="GENERAL STRESS PROTEIN 20U"/>
    <property type="match status" value="1"/>
</dbReference>
<dbReference type="PROSITE" id="PS00818">
    <property type="entry name" value="DPS_1"/>
    <property type="match status" value="1"/>
</dbReference>
<dbReference type="InterPro" id="IPR023188">
    <property type="entry name" value="DPS_DNA-bd_CS"/>
</dbReference>
<proteinExistence type="inferred from homology"/>
<evidence type="ECO:0000256" key="2">
    <source>
        <dbReference type="RuleBase" id="RU003875"/>
    </source>
</evidence>